<evidence type="ECO:0000313" key="1">
    <source>
        <dbReference type="EMBL" id="GAA1500356.1"/>
    </source>
</evidence>
<evidence type="ECO:0000313" key="2">
    <source>
        <dbReference type="Proteomes" id="UP001501391"/>
    </source>
</evidence>
<dbReference type="RefSeq" id="WP_346164487.1">
    <property type="nucleotide sequence ID" value="NZ_BAAAOQ010000046.1"/>
</dbReference>
<dbReference type="Proteomes" id="UP001501391">
    <property type="component" value="Unassembled WGS sequence"/>
</dbReference>
<keyword evidence="2" id="KW-1185">Reference proteome</keyword>
<organism evidence="1 2">
    <name type="scientific">Streptomyces bangladeshensis</name>
    <dbReference type="NCBI Taxonomy" id="295352"/>
    <lineage>
        <taxon>Bacteria</taxon>
        <taxon>Bacillati</taxon>
        <taxon>Actinomycetota</taxon>
        <taxon>Actinomycetes</taxon>
        <taxon>Kitasatosporales</taxon>
        <taxon>Streptomycetaceae</taxon>
        <taxon>Streptomyces</taxon>
    </lineage>
</organism>
<name>A0ABN1ZKM5_9ACTN</name>
<reference evidence="2" key="1">
    <citation type="journal article" date="2019" name="Int. J. Syst. Evol. Microbiol.">
        <title>The Global Catalogue of Microorganisms (GCM) 10K type strain sequencing project: providing services to taxonomists for standard genome sequencing and annotation.</title>
        <authorList>
            <consortium name="The Broad Institute Genomics Platform"/>
            <consortium name="The Broad Institute Genome Sequencing Center for Infectious Disease"/>
            <person name="Wu L."/>
            <person name="Ma J."/>
        </authorList>
    </citation>
    <scope>NUCLEOTIDE SEQUENCE [LARGE SCALE GENOMIC DNA]</scope>
    <source>
        <strain evidence="2">JCM 14924</strain>
    </source>
</reference>
<comment type="caution">
    <text evidence="1">The sequence shown here is derived from an EMBL/GenBank/DDBJ whole genome shotgun (WGS) entry which is preliminary data.</text>
</comment>
<protein>
    <submittedName>
        <fullName evidence="1">Uncharacterized protein</fullName>
    </submittedName>
</protein>
<proteinExistence type="predicted"/>
<accession>A0ABN1ZKM5</accession>
<gene>
    <name evidence="1" type="ORF">GCM10009787_78030</name>
</gene>
<sequence>MSEENERRNSDDESLRHSYFVDRDRLHADLQGVSAELDRIPGIDGGLLAELQESLSDARESLLRVLEMLPDAPSERREHLAAQAASAIGMMEADIAAVVIAVEDGEGDSGENSCEQAEGGAVRRFLRFIRPKFVAGSRRLFNMLSKYLTLKEWSLQGEINGGIPLLAVGKASLMLAFGP</sequence>
<dbReference type="EMBL" id="BAAAOQ010000046">
    <property type="protein sequence ID" value="GAA1500356.1"/>
    <property type="molecule type" value="Genomic_DNA"/>
</dbReference>